<organism evidence="2 3">
    <name type="scientific">Portunus trituberculatus</name>
    <name type="common">Swimming crab</name>
    <name type="synonym">Neptunus trituberculatus</name>
    <dbReference type="NCBI Taxonomy" id="210409"/>
    <lineage>
        <taxon>Eukaryota</taxon>
        <taxon>Metazoa</taxon>
        <taxon>Ecdysozoa</taxon>
        <taxon>Arthropoda</taxon>
        <taxon>Crustacea</taxon>
        <taxon>Multicrustacea</taxon>
        <taxon>Malacostraca</taxon>
        <taxon>Eumalacostraca</taxon>
        <taxon>Eucarida</taxon>
        <taxon>Decapoda</taxon>
        <taxon>Pleocyemata</taxon>
        <taxon>Brachyura</taxon>
        <taxon>Eubrachyura</taxon>
        <taxon>Portunoidea</taxon>
        <taxon>Portunidae</taxon>
        <taxon>Portuninae</taxon>
        <taxon>Portunus</taxon>
    </lineage>
</organism>
<feature type="region of interest" description="Disordered" evidence="1">
    <location>
        <begin position="1"/>
        <end position="22"/>
    </location>
</feature>
<name>A0A5B7DJV7_PORTR</name>
<keyword evidence="3" id="KW-1185">Reference proteome</keyword>
<proteinExistence type="predicted"/>
<evidence type="ECO:0000313" key="2">
    <source>
        <dbReference type="EMBL" id="MPC21730.1"/>
    </source>
</evidence>
<evidence type="ECO:0000256" key="1">
    <source>
        <dbReference type="SAM" id="MobiDB-lite"/>
    </source>
</evidence>
<protein>
    <submittedName>
        <fullName evidence="2">Uncharacterized protein</fullName>
    </submittedName>
</protein>
<dbReference type="EMBL" id="VSRR010001009">
    <property type="protein sequence ID" value="MPC21730.1"/>
    <property type="molecule type" value="Genomic_DNA"/>
</dbReference>
<sequence>MVRGHGDVTLASLPASQPASQPACRGAALLPTLATRLLLDIRATAAATTTLQYLRHHEDSLTSTIQYPPPHAATAVLTIAA</sequence>
<reference evidence="2 3" key="1">
    <citation type="submission" date="2019-05" db="EMBL/GenBank/DDBJ databases">
        <title>Another draft genome of Portunus trituberculatus and its Hox gene families provides insights of decapod evolution.</title>
        <authorList>
            <person name="Jeong J.-H."/>
            <person name="Song I."/>
            <person name="Kim S."/>
            <person name="Choi T."/>
            <person name="Kim D."/>
            <person name="Ryu S."/>
            <person name="Kim W."/>
        </authorList>
    </citation>
    <scope>NUCLEOTIDE SEQUENCE [LARGE SCALE GENOMIC DNA]</scope>
    <source>
        <tissue evidence="2">Muscle</tissue>
    </source>
</reference>
<gene>
    <name evidence="2" type="ORF">E2C01_014724</name>
</gene>
<accession>A0A5B7DJV7</accession>
<dbReference type="Proteomes" id="UP000324222">
    <property type="component" value="Unassembled WGS sequence"/>
</dbReference>
<dbReference type="AlphaFoldDB" id="A0A5B7DJV7"/>
<evidence type="ECO:0000313" key="3">
    <source>
        <dbReference type="Proteomes" id="UP000324222"/>
    </source>
</evidence>
<comment type="caution">
    <text evidence="2">The sequence shown here is derived from an EMBL/GenBank/DDBJ whole genome shotgun (WGS) entry which is preliminary data.</text>
</comment>